<dbReference type="Proteomes" id="UP000018896">
    <property type="component" value="Unassembled WGS sequence"/>
</dbReference>
<reference evidence="1 2" key="1">
    <citation type="journal article" date="2014" name="Genome Announc.">
        <title>Draft Genome Sequences of Three Alkaliphilic Bacillus Strains, Bacillus wakoensis JCM 9140T, Bacillus akibai JCM 9157T, and Bacillus hemicellulosilyticus JCM 9152T.</title>
        <authorList>
            <person name="Yuki M."/>
            <person name="Oshima K."/>
            <person name="Suda W."/>
            <person name="Oshida Y."/>
            <person name="Kitamura K."/>
            <person name="Iida T."/>
            <person name="Hattori M."/>
            <person name="Ohkuma M."/>
        </authorList>
    </citation>
    <scope>NUCLEOTIDE SEQUENCE [LARGE SCALE GENOMIC DNA]</scope>
    <source>
        <strain evidence="1 2">JCM 9157</strain>
    </source>
</reference>
<dbReference type="RefSeq" id="WP_369384714.1">
    <property type="nucleotide sequence ID" value="NZ_BAUV01000010.1"/>
</dbReference>
<keyword evidence="2" id="KW-1185">Reference proteome</keyword>
<dbReference type="SUPFAM" id="SSF55729">
    <property type="entry name" value="Acyl-CoA N-acyltransferases (Nat)"/>
    <property type="match status" value="1"/>
</dbReference>
<evidence type="ECO:0000313" key="2">
    <source>
        <dbReference type="Proteomes" id="UP000018896"/>
    </source>
</evidence>
<sequence length="86" mass="10136">MVYSEKEKTIETNWILLRLFDESDAKDVSILCNDYDIYKNTLYLPYPYVVEDALSWLQNHLDNFTNNKSFEFAITDKVTGKLFGAR</sequence>
<dbReference type="eggNOG" id="COG1670">
    <property type="taxonomic scope" value="Bacteria"/>
</dbReference>
<dbReference type="STRING" id="1236973.JCM9157_1825"/>
<accession>W4QSX9</accession>
<protein>
    <submittedName>
        <fullName evidence="1">Acetyltransferase</fullName>
    </submittedName>
</protein>
<proteinExistence type="predicted"/>
<organism evidence="1 2">
    <name type="scientific">Halalkalibacter akibai (strain ATCC 43226 / DSM 21942 / CIP 109018 / JCM 9157 / 1139)</name>
    <name type="common">Bacillus akibai</name>
    <dbReference type="NCBI Taxonomy" id="1236973"/>
    <lineage>
        <taxon>Bacteria</taxon>
        <taxon>Bacillati</taxon>
        <taxon>Bacillota</taxon>
        <taxon>Bacilli</taxon>
        <taxon>Bacillales</taxon>
        <taxon>Bacillaceae</taxon>
        <taxon>Halalkalibacter</taxon>
    </lineage>
</organism>
<dbReference type="AlphaFoldDB" id="W4QSX9"/>
<dbReference type="EMBL" id="BAUV01000010">
    <property type="protein sequence ID" value="GAE34748.1"/>
    <property type="molecule type" value="Genomic_DNA"/>
</dbReference>
<dbReference type="InterPro" id="IPR016181">
    <property type="entry name" value="Acyl_CoA_acyltransferase"/>
</dbReference>
<dbReference type="Gene3D" id="3.40.630.30">
    <property type="match status" value="1"/>
</dbReference>
<evidence type="ECO:0000313" key="1">
    <source>
        <dbReference type="EMBL" id="GAE34748.1"/>
    </source>
</evidence>
<comment type="caution">
    <text evidence="1">The sequence shown here is derived from an EMBL/GenBank/DDBJ whole genome shotgun (WGS) entry which is preliminary data.</text>
</comment>
<gene>
    <name evidence="1" type="ORF">JCM9157_1825</name>
</gene>
<name>W4QSX9_HALA3</name>
<keyword evidence="1" id="KW-0808">Transferase</keyword>
<dbReference type="GO" id="GO:0016740">
    <property type="term" value="F:transferase activity"/>
    <property type="evidence" value="ECO:0007669"/>
    <property type="project" value="UniProtKB-KW"/>
</dbReference>